<comment type="similarity">
    <text evidence="7">Belongs to the DHHC palmitoyltransferase family.</text>
</comment>
<evidence type="ECO:0000256" key="2">
    <source>
        <dbReference type="ARBA" id="ARBA00022679"/>
    </source>
</evidence>
<evidence type="ECO:0000256" key="6">
    <source>
        <dbReference type="ARBA" id="ARBA00023315"/>
    </source>
</evidence>
<dbReference type="EMBL" id="JABSTV010001249">
    <property type="protein sequence ID" value="KAH7961898.1"/>
    <property type="molecule type" value="Genomic_DNA"/>
</dbReference>
<feature type="domain" description="Palmitoyltransferase DHHC" evidence="8">
    <location>
        <begin position="117"/>
        <end position="237"/>
    </location>
</feature>
<comment type="subcellular location">
    <subcellularLocation>
        <location evidence="1">Membrane</location>
        <topology evidence="1">Multi-pass membrane protein</topology>
    </subcellularLocation>
</comment>
<feature type="transmembrane region" description="Helical" evidence="7">
    <location>
        <begin position="17"/>
        <end position="36"/>
    </location>
</feature>
<comment type="domain">
    <text evidence="7">The DHHC domain is required for palmitoyltransferase activity.</text>
</comment>
<gene>
    <name evidence="9" type="ORF">HPB52_013242</name>
</gene>
<evidence type="ECO:0000256" key="1">
    <source>
        <dbReference type="ARBA" id="ARBA00004141"/>
    </source>
</evidence>
<dbReference type="PROSITE" id="PS50216">
    <property type="entry name" value="DHHC"/>
    <property type="match status" value="1"/>
</dbReference>
<keyword evidence="2 7" id="KW-0808">Transferase</keyword>
<dbReference type="Pfam" id="PF01529">
    <property type="entry name" value="DHHC"/>
    <property type="match status" value="1"/>
</dbReference>
<reference evidence="9" key="2">
    <citation type="submission" date="2021-09" db="EMBL/GenBank/DDBJ databases">
        <authorList>
            <person name="Jia N."/>
            <person name="Wang J."/>
            <person name="Shi W."/>
            <person name="Du L."/>
            <person name="Sun Y."/>
            <person name="Zhan W."/>
            <person name="Jiang J."/>
            <person name="Wang Q."/>
            <person name="Zhang B."/>
            <person name="Ji P."/>
            <person name="Sakyi L.B."/>
            <person name="Cui X."/>
            <person name="Yuan T."/>
            <person name="Jiang B."/>
            <person name="Yang W."/>
            <person name="Lam T.T.-Y."/>
            <person name="Chang Q."/>
            <person name="Ding S."/>
            <person name="Wang X."/>
            <person name="Zhu J."/>
            <person name="Ruan X."/>
            <person name="Zhao L."/>
            <person name="Wei J."/>
            <person name="Que T."/>
            <person name="Du C."/>
            <person name="Cheng J."/>
            <person name="Dai P."/>
            <person name="Han X."/>
            <person name="Huang E."/>
            <person name="Gao Y."/>
            <person name="Liu J."/>
            <person name="Shao H."/>
            <person name="Ye R."/>
            <person name="Li L."/>
            <person name="Wei W."/>
            <person name="Wang X."/>
            <person name="Wang C."/>
            <person name="Huo Q."/>
            <person name="Li W."/>
            <person name="Guo W."/>
            <person name="Chen H."/>
            <person name="Chen S."/>
            <person name="Zhou L."/>
            <person name="Zhou L."/>
            <person name="Ni X."/>
            <person name="Tian J."/>
            <person name="Zhou Y."/>
            <person name="Sheng Y."/>
            <person name="Liu T."/>
            <person name="Pan Y."/>
            <person name="Xia L."/>
            <person name="Li J."/>
            <person name="Zhao F."/>
            <person name="Cao W."/>
        </authorList>
    </citation>
    <scope>NUCLEOTIDE SEQUENCE</scope>
    <source>
        <strain evidence="9">Rsan-2018</strain>
        <tissue evidence="9">Larvae</tissue>
    </source>
</reference>
<accession>A0A9D4PZS1</accession>
<proteinExistence type="inferred from homology"/>
<evidence type="ECO:0000256" key="4">
    <source>
        <dbReference type="ARBA" id="ARBA00022989"/>
    </source>
</evidence>
<evidence type="ECO:0000259" key="8">
    <source>
        <dbReference type="Pfam" id="PF01529"/>
    </source>
</evidence>
<keyword evidence="3 7" id="KW-0812">Transmembrane</keyword>
<evidence type="ECO:0000256" key="3">
    <source>
        <dbReference type="ARBA" id="ARBA00022692"/>
    </source>
</evidence>
<evidence type="ECO:0000313" key="9">
    <source>
        <dbReference type="EMBL" id="KAH7961898.1"/>
    </source>
</evidence>
<dbReference type="VEuPathDB" id="VectorBase:RSAN_057889"/>
<feature type="transmembrane region" description="Helical" evidence="7">
    <location>
        <begin position="205"/>
        <end position="228"/>
    </location>
</feature>
<dbReference type="AlphaFoldDB" id="A0A9D4PZS1"/>
<dbReference type="OrthoDB" id="9909019at2759"/>
<feature type="transmembrane region" description="Helical" evidence="7">
    <location>
        <begin position="43"/>
        <end position="61"/>
    </location>
</feature>
<organism evidence="9 10">
    <name type="scientific">Rhipicephalus sanguineus</name>
    <name type="common">Brown dog tick</name>
    <name type="synonym">Ixodes sanguineus</name>
    <dbReference type="NCBI Taxonomy" id="34632"/>
    <lineage>
        <taxon>Eukaryota</taxon>
        <taxon>Metazoa</taxon>
        <taxon>Ecdysozoa</taxon>
        <taxon>Arthropoda</taxon>
        <taxon>Chelicerata</taxon>
        <taxon>Arachnida</taxon>
        <taxon>Acari</taxon>
        <taxon>Parasitiformes</taxon>
        <taxon>Ixodida</taxon>
        <taxon>Ixodoidea</taxon>
        <taxon>Ixodidae</taxon>
        <taxon>Rhipicephalinae</taxon>
        <taxon>Rhipicephalus</taxon>
        <taxon>Rhipicephalus</taxon>
    </lineage>
</organism>
<keyword evidence="10" id="KW-1185">Reference proteome</keyword>
<keyword evidence="4 7" id="KW-1133">Transmembrane helix</keyword>
<evidence type="ECO:0000256" key="7">
    <source>
        <dbReference type="RuleBase" id="RU079119"/>
    </source>
</evidence>
<name>A0A9D4PZS1_RHISA</name>
<dbReference type="Proteomes" id="UP000821837">
    <property type="component" value="Chromosome 3"/>
</dbReference>
<keyword evidence="6 7" id="KW-0012">Acyltransferase</keyword>
<dbReference type="InterPro" id="IPR001594">
    <property type="entry name" value="Palmitoyltrfase_DHHC"/>
</dbReference>
<keyword evidence="5 7" id="KW-0472">Membrane</keyword>
<dbReference type="OMA" id="SYCEVCE"/>
<dbReference type="GO" id="GO:0016020">
    <property type="term" value="C:membrane"/>
    <property type="evidence" value="ECO:0007669"/>
    <property type="project" value="UniProtKB-SubCell"/>
</dbReference>
<dbReference type="GO" id="GO:0019706">
    <property type="term" value="F:protein-cysteine S-palmitoyltransferase activity"/>
    <property type="evidence" value="ECO:0007669"/>
    <property type="project" value="UniProtKB-EC"/>
</dbReference>
<reference evidence="9" key="1">
    <citation type="journal article" date="2020" name="Cell">
        <title>Large-Scale Comparative Analyses of Tick Genomes Elucidate Their Genetic Diversity and Vector Capacities.</title>
        <authorList>
            <consortium name="Tick Genome and Microbiome Consortium (TIGMIC)"/>
            <person name="Jia N."/>
            <person name="Wang J."/>
            <person name="Shi W."/>
            <person name="Du L."/>
            <person name="Sun Y."/>
            <person name="Zhan W."/>
            <person name="Jiang J.F."/>
            <person name="Wang Q."/>
            <person name="Zhang B."/>
            <person name="Ji P."/>
            <person name="Bell-Sakyi L."/>
            <person name="Cui X.M."/>
            <person name="Yuan T.T."/>
            <person name="Jiang B.G."/>
            <person name="Yang W.F."/>
            <person name="Lam T.T."/>
            <person name="Chang Q.C."/>
            <person name="Ding S.J."/>
            <person name="Wang X.J."/>
            <person name="Zhu J.G."/>
            <person name="Ruan X.D."/>
            <person name="Zhao L."/>
            <person name="Wei J.T."/>
            <person name="Ye R.Z."/>
            <person name="Que T.C."/>
            <person name="Du C.H."/>
            <person name="Zhou Y.H."/>
            <person name="Cheng J.X."/>
            <person name="Dai P.F."/>
            <person name="Guo W.B."/>
            <person name="Han X.H."/>
            <person name="Huang E.J."/>
            <person name="Li L.F."/>
            <person name="Wei W."/>
            <person name="Gao Y.C."/>
            <person name="Liu J.Z."/>
            <person name="Shao H.Z."/>
            <person name="Wang X."/>
            <person name="Wang C.C."/>
            <person name="Yang T.C."/>
            <person name="Huo Q.B."/>
            <person name="Li W."/>
            <person name="Chen H.Y."/>
            <person name="Chen S.E."/>
            <person name="Zhou L.G."/>
            <person name="Ni X.B."/>
            <person name="Tian J.H."/>
            <person name="Sheng Y."/>
            <person name="Liu T."/>
            <person name="Pan Y.S."/>
            <person name="Xia L.Y."/>
            <person name="Li J."/>
            <person name="Zhao F."/>
            <person name="Cao W.C."/>
        </authorList>
    </citation>
    <scope>NUCLEOTIDE SEQUENCE</scope>
    <source>
        <strain evidence="9">Rsan-2018</strain>
    </source>
</reference>
<protein>
    <recommendedName>
        <fullName evidence="7">Palmitoyltransferase</fullName>
        <ecNumber evidence="7">2.3.1.225</ecNumber>
    </recommendedName>
</protein>
<comment type="catalytic activity">
    <reaction evidence="7">
        <text>L-cysteinyl-[protein] + hexadecanoyl-CoA = S-hexadecanoyl-L-cysteinyl-[protein] + CoA</text>
        <dbReference type="Rhea" id="RHEA:36683"/>
        <dbReference type="Rhea" id="RHEA-COMP:10131"/>
        <dbReference type="Rhea" id="RHEA-COMP:11032"/>
        <dbReference type="ChEBI" id="CHEBI:29950"/>
        <dbReference type="ChEBI" id="CHEBI:57287"/>
        <dbReference type="ChEBI" id="CHEBI:57379"/>
        <dbReference type="ChEBI" id="CHEBI:74151"/>
        <dbReference type="EC" id="2.3.1.225"/>
    </reaction>
</comment>
<comment type="caution">
    <text evidence="9">The sequence shown here is derived from an EMBL/GenBank/DDBJ whole genome shotgun (WGS) entry which is preliminary data.</text>
</comment>
<dbReference type="InterPro" id="IPR039859">
    <property type="entry name" value="PFA4/ZDH16/20/ERF2-like"/>
</dbReference>
<dbReference type="PANTHER" id="PTHR12246">
    <property type="entry name" value="PALMITOYLTRANSFERASE ZDHHC16"/>
    <property type="match status" value="1"/>
</dbReference>
<evidence type="ECO:0000256" key="5">
    <source>
        <dbReference type="ARBA" id="ARBA00023136"/>
    </source>
</evidence>
<feature type="transmembrane region" description="Helical" evidence="7">
    <location>
        <begin position="167"/>
        <end position="184"/>
    </location>
</feature>
<sequence>MCITAGCIDWLPVVGGWLLKAWSYYAYVIVFCGSVVKDDTVRLAFIVGFHVLMALLLWSELTTTTTPVPSVPAYFSLTEVELRLLQEARTEEARKGFLEILGRQRGVLTRGLDGAVSYCEVCERIKPDRAHHCSLCRRCVLKMDHHCPWFNNCVCFSTYKAFLLTNMYIILLCTYTLFTAGSYFRQVPWNQWRVTGPAVQVGTMVVVSVAFFFSVGPFFYFHLTLLALNQTTLESLRSPRFVDKGDTFDIGRCNNFVEVFGHTWLLWQFPVLTSLGDGSRFPTKLHPHNRERFHLHGV</sequence>
<dbReference type="EC" id="2.3.1.225" evidence="7"/>
<evidence type="ECO:0000313" key="10">
    <source>
        <dbReference type="Proteomes" id="UP000821837"/>
    </source>
</evidence>